<evidence type="ECO:0000313" key="4">
    <source>
        <dbReference type="Proteomes" id="UP000436006"/>
    </source>
</evidence>
<keyword evidence="3" id="KW-0808">Transferase</keyword>
<dbReference type="InterPro" id="IPR001296">
    <property type="entry name" value="Glyco_trans_1"/>
</dbReference>
<comment type="caution">
    <text evidence="3">The sequence shown here is derived from an EMBL/GenBank/DDBJ whole genome shotgun (WGS) entry which is preliminary data.</text>
</comment>
<feature type="domain" description="Glycosyltransferase subfamily 4-like N-terminal" evidence="2">
    <location>
        <begin position="25"/>
        <end position="187"/>
    </location>
</feature>
<dbReference type="PANTHER" id="PTHR45947:SF3">
    <property type="entry name" value="SULFOQUINOVOSYL TRANSFERASE SQD2"/>
    <property type="match status" value="1"/>
</dbReference>
<dbReference type="PANTHER" id="PTHR45947">
    <property type="entry name" value="SULFOQUINOVOSYL TRANSFERASE SQD2"/>
    <property type="match status" value="1"/>
</dbReference>
<sequence length="394" mass="44811">MNILYLTFYFEPDIGPGAFRNTTLVNELSSQLTANDSVHVITTQPNRYNSYKPAAVEREECRNGGCSISVQRIKIPNHKSGFFDQIRSFFAYYRRVFQLTKGHNYDLIIASSSRLFTAFLGARLARKQTIPLFLDIRDLFREAISDVIRFSLVHAVLNPLLRAVERYTFGYASHINLVSEGFRSYFESFQQATYSYFTNGIDVDFLDMPASLLNLNRQIKTILYAGNIGEGQGLHTIIPEAARQLGSAYRFLVIGDGGAREKLESALKGNNCTNVDLRSPIKRKELIAEYQKADYLFVHLNDIDACKRVLPSKLFEYGATDKPILAGVAGYAASFVREYLPNSILFDPSDVASLTRQLRETSYYTQPRIAFKQRFSRQTINTDMAQQIRRILEA</sequence>
<dbReference type="AlphaFoldDB" id="A0A7K1S685"/>
<dbReference type="RefSeq" id="WP_157583467.1">
    <property type="nucleotide sequence ID" value="NZ_WPIN01000002.1"/>
</dbReference>
<dbReference type="GO" id="GO:0016758">
    <property type="term" value="F:hexosyltransferase activity"/>
    <property type="evidence" value="ECO:0007669"/>
    <property type="project" value="TreeGrafter"/>
</dbReference>
<dbReference type="CDD" id="cd03794">
    <property type="entry name" value="GT4_WbuB-like"/>
    <property type="match status" value="1"/>
</dbReference>
<dbReference type="EMBL" id="WPIN01000002">
    <property type="protein sequence ID" value="MVM29255.1"/>
    <property type="molecule type" value="Genomic_DNA"/>
</dbReference>
<dbReference type="InterPro" id="IPR050194">
    <property type="entry name" value="Glycosyltransferase_grp1"/>
</dbReference>
<dbReference type="InterPro" id="IPR028098">
    <property type="entry name" value="Glyco_trans_4-like_N"/>
</dbReference>
<evidence type="ECO:0000313" key="3">
    <source>
        <dbReference type="EMBL" id="MVM29255.1"/>
    </source>
</evidence>
<gene>
    <name evidence="3" type="ORF">GO755_04360</name>
</gene>
<dbReference type="Proteomes" id="UP000436006">
    <property type="component" value="Unassembled WGS sequence"/>
</dbReference>
<dbReference type="Pfam" id="PF13579">
    <property type="entry name" value="Glyco_trans_4_4"/>
    <property type="match status" value="1"/>
</dbReference>
<evidence type="ECO:0000259" key="2">
    <source>
        <dbReference type="Pfam" id="PF13579"/>
    </source>
</evidence>
<keyword evidence="4" id="KW-1185">Reference proteome</keyword>
<organism evidence="3 4">
    <name type="scientific">Spirosoma arboris</name>
    <dbReference type="NCBI Taxonomy" id="2682092"/>
    <lineage>
        <taxon>Bacteria</taxon>
        <taxon>Pseudomonadati</taxon>
        <taxon>Bacteroidota</taxon>
        <taxon>Cytophagia</taxon>
        <taxon>Cytophagales</taxon>
        <taxon>Cytophagaceae</taxon>
        <taxon>Spirosoma</taxon>
    </lineage>
</organism>
<reference evidence="3 4" key="1">
    <citation type="submission" date="2019-12" db="EMBL/GenBank/DDBJ databases">
        <title>Spirosoma sp. HMF4905 genome sequencing and assembly.</title>
        <authorList>
            <person name="Kang H."/>
            <person name="Cha I."/>
            <person name="Kim H."/>
            <person name="Joh K."/>
        </authorList>
    </citation>
    <scope>NUCLEOTIDE SEQUENCE [LARGE SCALE GENOMIC DNA]</scope>
    <source>
        <strain evidence="3 4">HMF4905</strain>
    </source>
</reference>
<feature type="domain" description="Glycosyl transferase family 1" evidence="1">
    <location>
        <begin position="218"/>
        <end position="360"/>
    </location>
</feature>
<dbReference type="Pfam" id="PF00534">
    <property type="entry name" value="Glycos_transf_1"/>
    <property type="match status" value="1"/>
</dbReference>
<accession>A0A7K1S685</accession>
<dbReference type="SUPFAM" id="SSF53756">
    <property type="entry name" value="UDP-Glycosyltransferase/glycogen phosphorylase"/>
    <property type="match status" value="1"/>
</dbReference>
<proteinExistence type="predicted"/>
<evidence type="ECO:0000259" key="1">
    <source>
        <dbReference type="Pfam" id="PF00534"/>
    </source>
</evidence>
<protein>
    <submittedName>
        <fullName evidence="3">Glycosyltransferase</fullName>
    </submittedName>
</protein>
<name>A0A7K1S685_9BACT</name>
<dbReference type="Gene3D" id="3.40.50.2000">
    <property type="entry name" value="Glycogen Phosphorylase B"/>
    <property type="match status" value="2"/>
</dbReference>